<dbReference type="Proteomes" id="UP000039865">
    <property type="component" value="Unassembled WGS sequence"/>
</dbReference>
<name>A0A078B6N1_STYLE</name>
<protein>
    <submittedName>
        <fullName evidence="2">Uncharacterized protein</fullName>
    </submittedName>
</protein>
<feature type="coiled-coil region" evidence="1">
    <location>
        <begin position="47"/>
        <end position="97"/>
    </location>
</feature>
<keyword evidence="1" id="KW-0175">Coiled coil</keyword>
<sequence>MTVVEISKSFNQNSVIINAEHENFLNSLDDYPKNQFKDNEIQTEFNMHQLDLERMNQQIEIDSLRKQFKDLEDKVVIVNEDNELDELTMNIEKQMVKFQAQVDKFQSAIKFDPEISPNEGGDCINIEFQSNMKNKSGSKFPMNNHMFDIGDIQNITQLPMRRNDVSELMERYDNEYKFIQDLNLKKIILDTFTTLEKSLQTIHRHSVNYKIGEQDPDSNEEFKAIQQLNFQYNIISDMAQQKEYLESFNQKFSRIINQIVTVMQYLKQKEHIHMSQLESLAQQNSVLFEENCQLQKQLQLKASESINNMVGLSQYNSEKHIQAHSKKLIKELNSLYHQKLELLKSQISQESSLYSATGNMLNDQLPKLQFLPLEDPKIYQKIQVNIDLIQEIARVCKSKIDTAANNEQKYKSKITDIMNNYKVFREVLDNLVKKQLPRCKRLLEIDQEYIKITMFDQRNLIDQCITKVYNDDKNKKREESKLSNKISALNILVCHEQVIEKIENLILQIQ</sequence>
<keyword evidence="3" id="KW-1185">Reference proteome</keyword>
<dbReference type="OrthoDB" id="10556129at2759"/>
<accession>A0A078B6N1</accession>
<evidence type="ECO:0000256" key="1">
    <source>
        <dbReference type="SAM" id="Coils"/>
    </source>
</evidence>
<evidence type="ECO:0000313" key="3">
    <source>
        <dbReference type="Proteomes" id="UP000039865"/>
    </source>
</evidence>
<dbReference type="EMBL" id="CCKQ01017062">
    <property type="protein sequence ID" value="CDW88942.1"/>
    <property type="molecule type" value="Genomic_DNA"/>
</dbReference>
<dbReference type="AlphaFoldDB" id="A0A078B6N1"/>
<gene>
    <name evidence="2" type="primary">Contig11682.g12495</name>
    <name evidence="2" type="ORF">STYLEM_18069</name>
</gene>
<organism evidence="2 3">
    <name type="scientific">Stylonychia lemnae</name>
    <name type="common">Ciliate</name>
    <dbReference type="NCBI Taxonomy" id="5949"/>
    <lineage>
        <taxon>Eukaryota</taxon>
        <taxon>Sar</taxon>
        <taxon>Alveolata</taxon>
        <taxon>Ciliophora</taxon>
        <taxon>Intramacronucleata</taxon>
        <taxon>Spirotrichea</taxon>
        <taxon>Stichotrichia</taxon>
        <taxon>Sporadotrichida</taxon>
        <taxon>Oxytrichidae</taxon>
        <taxon>Stylonychinae</taxon>
        <taxon>Stylonychia</taxon>
    </lineage>
</organism>
<reference evidence="2 3" key="1">
    <citation type="submission" date="2014-06" db="EMBL/GenBank/DDBJ databases">
        <authorList>
            <person name="Swart Estienne"/>
        </authorList>
    </citation>
    <scope>NUCLEOTIDE SEQUENCE [LARGE SCALE GENOMIC DNA]</scope>
    <source>
        <strain evidence="2 3">130c</strain>
    </source>
</reference>
<dbReference type="InParanoid" id="A0A078B6N1"/>
<proteinExistence type="predicted"/>
<evidence type="ECO:0000313" key="2">
    <source>
        <dbReference type="EMBL" id="CDW88942.1"/>
    </source>
</evidence>